<accession>A0AAW1XVH3</accession>
<dbReference type="EMBL" id="JBEDUW010000003">
    <property type="protein sequence ID" value="KAK9939915.1"/>
    <property type="molecule type" value="Genomic_DNA"/>
</dbReference>
<name>A0AAW1XVH3_RUBAR</name>
<feature type="region of interest" description="Disordered" evidence="1">
    <location>
        <begin position="92"/>
        <end position="111"/>
    </location>
</feature>
<organism evidence="2 3">
    <name type="scientific">Rubus argutus</name>
    <name type="common">Southern blackberry</name>
    <dbReference type="NCBI Taxonomy" id="59490"/>
    <lineage>
        <taxon>Eukaryota</taxon>
        <taxon>Viridiplantae</taxon>
        <taxon>Streptophyta</taxon>
        <taxon>Embryophyta</taxon>
        <taxon>Tracheophyta</taxon>
        <taxon>Spermatophyta</taxon>
        <taxon>Magnoliopsida</taxon>
        <taxon>eudicotyledons</taxon>
        <taxon>Gunneridae</taxon>
        <taxon>Pentapetalae</taxon>
        <taxon>rosids</taxon>
        <taxon>fabids</taxon>
        <taxon>Rosales</taxon>
        <taxon>Rosaceae</taxon>
        <taxon>Rosoideae</taxon>
        <taxon>Rosoideae incertae sedis</taxon>
        <taxon>Rubus</taxon>
    </lineage>
</organism>
<comment type="caution">
    <text evidence="2">The sequence shown here is derived from an EMBL/GenBank/DDBJ whole genome shotgun (WGS) entry which is preliminary data.</text>
</comment>
<feature type="region of interest" description="Disordered" evidence="1">
    <location>
        <begin position="37"/>
        <end position="82"/>
    </location>
</feature>
<proteinExistence type="predicted"/>
<dbReference type="Proteomes" id="UP001457282">
    <property type="component" value="Unassembled WGS sequence"/>
</dbReference>
<reference evidence="2 3" key="1">
    <citation type="journal article" date="2023" name="G3 (Bethesda)">
        <title>A chromosome-length genome assembly and annotation of blackberry (Rubus argutus, cv. 'Hillquist').</title>
        <authorList>
            <person name="Bruna T."/>
            <person name="Aryal R."/>
            <person name="Dudchenko O."/>
            <person name="Sargent D.J."/>
            <person name="Mead D."/>
            <person name="Buti M."/>
            <person name="Cavallini A."/>
            <person name="Hytonen T."/>
            <person name="Andres J."/>
            <person name="Pham M."/>
            <person name="Weisz D."/>
            <person name="Mascagni F."/>
            <person name="Usai G."/>
            <person name="Natali L."/>
            <person name="Bassil N."/>
            <person name="Fernandez G.E."/>
            <person name="Lomsadze A."/>
            <person name="Armour M."/>
            <person name="Olukolu B."/>
            <person name="Poorten T."/>
            <person name="Britton C."/>
            <person name="Davik J."/>
            <person name="Ashrafi H."/>
            <person name="Aiden E.L."/>
            <person name="Borodovsky M."/>
            <person name="Worthington M."/>
        </authorList>
    </citation>
    <scope>NUCLEOTIDE SEQUENCE [LARGE SCALE GENOMIC DNA]</scope>
    <source>
        <strain evidence="2">PI 553951</strain>
    </source>
</reference>
<sequence length="217" mass="23830">MVDPPTPGVVSVHDTVPLPLQSKVQTLHRCRRPHALHLSQSMPAKPPVLHSSPSLTPCYIQRSHPPSPASHDPIRASAAVMPSSAVEPELSVSFTAPPPQIPSHSAVPAAPAHTVGIEPRSILCRRSSKRQALPPSILTDHAAPFCSGPRLHEPKPRPVLLCRRRHLQYQAASTSSSWVIDTASLLSPIDQLGLPPAERRPEKERRKERRNKKKKKR</sequence>
<feature type="region of interest" description="Disordered" evidence="1">
    <location>
        <begin position="189"/>
        <end position="217"/>
    </location>
</feature>
<evidence type="ECO:0000313" key="2">
    <source>
        <dbReference type="EMBL" id="KAK9939915.1"/>
    </source>
</evidence>
<protein>
    <submittedName>
        <fullName evidence="2">Uncharacterized protein</fullName>
    </submittedName>
</protein>
<dbReference type="AlphaFoldDB" id="A0AAW1XVH3"/>
<evidence type="ECO:0000256" key="1">
    <source>
        <dbReference type="SAM" id="MobiDB-lite"/>
    </source>
</evidence>
<gene>
    <name evidence="2" type="ORF">M0R45_016595</name>
</gene>
<feature type="compositionally biased region" description="Basic residues" evidence="1">
    <location>
        <begin position="206"/>
        <end position="217"/>
    </location>
</feature>
<feature type="compositionally biased region" description="Low complexity" evidence="1">
    <location>
        <begin position="102"/>
        <end position="111"/>
    </location>
</feature>
<keyword evidence="3" id="KW-1185">Reference proteome</keyword>
<evidence type="ECO:0000313" key="3">
    <source>
        <dbReference type="Proteomes" id="UP001457282"/>
    </source>
</evidence>